<proteinExistence type="predicted"/>
<evidence type="ECO:0000313" key="1">
    <source>
        <dbReference type="EMBL" id="KAI0524674.1"/>
    </source>
</evidence>
<keyword evidence="2" id="KW-1185">Reference proteome</keyword>
<dbReference type="SMR" id="A0A8T3C1V6"/>
<dbReference type="AlphaFoldDB" id="A0A8T3C1V6"/>
<sequence length="160" mass="17657">MDEIPTPKKAHVDHTIIFDDSDLEGVKIPHQDLLVVNAGIGDSCYNVKRILVDNGSSVDILFYSTFLNLGLAREKLQPAAGPLYGFDNRPVRVEGIISLLVILGEFPRQSTHYVQFVIVKSKSAYNAIFGRPLQLIFGIVTSIPHLKLKFHTPTGVSVVC</sequence>
<accession>A0A8T3C1V6</accession>
<protein>
    <submittedName>
        <fullName evidence="1">Uncharacterized protein</fullName>
    </submittedName>
</protein>
<dbReference type="EMBL" id="JAGYWB010000004">
    <property type="protein sequence ID" value="KAI0524674.1"/>
    <property type="molecule type" value="Genomic_DNA"/>
</dbReference>
<reference evidence="1" key="1">
    <citation type="journal article" date="2022" name="Front. Genet.">
        <title>Chromosome-Scale Assembly of the Dendrobium nobile Genome Provides Insights Into the Molecular Mechanism of the Biosynthesis of the Medicinal Active Ingredient of Dendrobium.</title>
        <authorList>
            <person name="Xu Q."/>
            <person name="Niu S.-C."/>
            <person name="Li K.-L."/>
            <person name="Zheng P.-J."/>
            <person name="Zhang X.-J."/>
            <person name="Jia Y."/>
            <person name="Liu Y."/>
            <person name="Niu Y.-X."/>
            <person name="Yu L.-H."/>
            <person name="Chen D.-F."/>
            <person name="Zhang G.-Q."/>
        </authorList>
    </citation>
    <scope>NUCLEOTIDE SEQUENCE</scope>
    <source>
        <tissue evidence="1">Leaf</tissue>
    </source>
</reference>
<evidence type="ECO:0000313" key="2">
    <source>
        <dbReference type="Proteomes" id="UP000829196"/>
    </source>
</evidence>
<gene>
    <name evidence="1" type="ORF">KFK09_004056</name>
</gene>
<organism evidence="1 2">
    <name type="scientific">Dendrobium nobile</name>
    <name type="common">Orchid</name>
    <dbReference type="NCBI Taxonomy" id="94219"/>
    <lineage>
        <taxon>Eukaryota</taxon>
        <taxon>Viridiplantae</taxon>
        <taxon>Streptophyta</taxon>
        <taxon>Embryophyta</taxon>
        <taxon>Tracheophyta</taxon>
        <taxon>Spermatophyta</taxon>
        <taxon>Magnoliopsida</taxon>
        <taxon>Liliopsida</taxon>
        <taxon>Asparagales</taxon>
        <taxon>Orchidaceae</taxon>
        <taxon>Epidendroideae</taxon>
        <taxon>Malaxideae</taxon>
        <taxon>Dendrobiinae</taxon>
        <taxon>Dendrobium</taxon>
    </lineage>
</organism>
<dbReference type="Proteomes" id="UP000829196">
    <property type="component" value="Unassembled WGS sequence"/>
</dbReference>
<dbReference type="CDD" id="cd00303">
    <property type="entry name" value="retropepsin_like"/>
    <property type="match status" value="1"/>
</dbReference>
<name>A0A8T3C1V6_DENNO</name>
<dbReference type="PANTHER" id="PTHR33240:SF16">
    <property type="match status" value="1"/>
</dbReference>
<comment type="caution">
    <text evidence="1">The sequence shown here is derived from an EMBL/GenBank/DDBJ whole genome shotgun (WGS) entry which is preliminary data.</text>
</comment>
<dbReference type="OrthoDB" id="1937476at2759"/>
<dbReference type="PANTHER" id="PTHR33240">
    <property type="entry name" value="OS08G0508500 PROTEIN"/>
    <property type="match status" value="1"/>
</dbReference>